<comment type="caution">
    <text evidence="2">The sequence shown here is derived from an EMBL/GenBank/DDBJ whole genome shotgun (WGS) entry which is preliminary data.</text>
</comment>
<proteinExistence type="predicted"/>
<evidence type="ECO:0000313" key="3">
    <source>
        <dbReference type="Proteomes" id="UP000266841"/>
    </source>
</evidence>
<dbReference type="AlphaFoldDB" id="K0TBK8"/>
<organism evidence="2 3">
    <name type="scientific">Thalassiosira oceanica</name>
    <name type="common">Marine diatom</name>
    <dbReference type="NCBI Taxonomy" id="159749"/>
    <lineage>
        <taxon>Eukaryota</taxon>
        <taxon>Sar</taxon>
        <taxon>Stramenopiles</taxon>
        <taxon>Ochrophyta</taxon>
        <taxon>Bacillariophyta</taxon>
        <taxon>Coscinodiscophyceae</taxon>
        <taxon>Thalassiosirophycidae</taxon>
        <taxon>Thalassiosirales</taxon>
        <taxon>Thalassiosiraceae</taxon>
        <taxon>Thalassiosira</taxon>
    </lineage>
</organism>
<evidence type="ECO:0000313" key="2">
    <source>
        <dbReference type="EMBL" id="EJK70816.1"/>
    </source>
</evidence>
<name>K0TBK8_THAOC</name>
<feature type="region of interest" description="Disordered" evidence="1">
    <location>
        <begin position="173"/>
        <end position="194"/>
    </location>
</feature>
<feature type="non-terminal residue" evidence="2">
    <location>
        <position position="1"/>
    </location>
</feature>
<reference evidence="2 3" key="1">
    <citation type="journal article" date="2012" name="Genome Biol.">
        <title>Genome and low-iron response of an oceanic diatom adapted to chronic iron limitation.</title>
        <authorList>
            <person name="Lommer M."/>
            <person name="Specht M."/>
            <person name="Roy A.S."/>
            <person name="Kraemer L."/>
            <person name="Andreson R."/>
            <person name="Gutowska M.A."/>
            <person name="Wolf J."/>
            <person name="Bergner S.V."/>
            <person name="Schilhabel M.B."/>
            <person name="Klostermeier U.C."/>
            <person name="Beiko R.G."/>
            <person name="Rosenstiel P."/>
            <person name="Hippler M."/>
            <person name="Laroche J."/>
        </authorList>
    </citation>
    <scope>NUCLEOTIDE SEQUENCE [LARGE SCALE GENOMIC DNA]</scope>
    <source>
        <strain evidence="2 3">CCMP1005</strain>
    </source>
</reference>
<protein>
    <submittedName>
        <fullName evidence="2">Uncharacterized protein</fullName>
    </submittedName>
</protein>
<accession>K0TBK8</accession>
<dbReference type="EMBL" id="AGNL01008013">
    <property type="protein sequence ID" value="EJK70816.1"/>
    <property type="molecule type" value="Genomic_DNA"/>
</dbReference>
<dbReference type="Proteomes" id="UP000266841">
    <property type="component" value="Unassembled WGS sequence"/>
</dbReference>
<sequence>PPDPSSDDSGLEYPPPILPWRTSGQYWPWSQGPIYRALSRWVLVCAPALTLSIACQGLCLGRLSLPHHGADSGSHVLRRGVEKGVSLSYWLVHGPVSRHLRTGKGCNQLGRAWSTLLRPELAVFGTVALGDEGGEDAAPEEDEKILEAPEGVGLVGNPRTELFTSMSGVRDQRNESGFYSDMGRPGSRKATSSEQILTGDHTQPIDTGTHSDRERLLFDEQAVLKELAAFPRPERTSQGNVFYDTSKTKQKLAEHALNGTLERYKGKPRELKKTSRI</sequence>
<evidence type="ECO:0000256" key="1">
    <source>
        <dbReference type="SAM" id="MobiDB-lite"/>
    </source>
</evidence>
<keyword evidence="3" id="KW-1185">Reference proteome</keyword>
<gene>
    <name evidence="2" type="ORF">THAOC_07795</name>
</gene>